<comment type="caution">
    <text evidence="1">The sequence shown here is derived from an EMBL/GenBank/DDBJ whole genome shotgun (WGS) entry which is preliminary data.</text>
</comment>
<dbReference type="Proteomes" id="UP001165064">
    <property type="component" value="Unassembled WGS sequence"/>
</dbReference>
<accession>A0ACB5T6N7</accession>
<dbReference type="EMBL" id="BSXS01004012">
    <property type="protein sequence ID" value="GME82341.1"/>
    <property type="molecule type" value="Genomic_DNA"/>
</dbReference>
<name>A0ACB5T6N7_AMBMO</name>
<gene>
    <name evidence="1" type="ORF">Amon02_000545900</name>
</gene>
<evidence type="ECO:0000313" key="1">
    <source>
        <dbReference type="EMBL" id="GME82341.1"/>
    </source>
</evidence>
<evidence type="ECO:0000313" key="2">
    <source>
        <dbReference type="Proteomes" id="UP001165064"/>
    </source>
</evidence>
<protein>
    <submittedName>
        <fullName evidence="1">Unnamed protein product</fullName>
    </submittedName>
</protein>
<keyword evidence="2" id="KW-1185">Reference proteome</keyword>
<proteinExistence type="predicted"/>
<sequence length="431" mass="46869">MLKLSTLRETASGSPIPSDHYVNVNGYAQHHAYSHNNNNGNNSHRRHRSSTSSTSSKHHKFDVTDLVLIGRKVKFIAKEMSHIISRLGLPHDINASVSHMCAVLDVSVRKLNDSDRGELSFDTIRVQLKESLVTTLVDLRNMLSQVTLSSLLSSGLGAEAIRLSYFTLMSLFVELINVCKVIEPSYNPTPSPKSSQTSTPTYMGNTSSGSSSGLKFTSTRSHTQIQLSQPPSSISSKSRAPPPPLLTRAAAPSPKQMSIPIPMRQSSLSASVLQQQRSMKLETNNLTLNVVPTGVMRQDSEMSLNSAVPPPDLNDESKFFDLIDYTSQAAQVVFSQLNVAISRSAIATATSGSGSAGSNSSSSSELNDDNSLTHFASKIKELTTHCVGAMEQTKRVKASLNAVRISSSVDDDQQRRLYEETSLFLKSIIML</sequence>
<organism evidence="1 2">
    <name type="scientific">Ambrosiozyma monospora</name>
    <name type="common">Yeast</name>
    <name type="synonym">Endomycopsis monosporus</name>
    <dbReference type="NCBI Taxonomy" id="43982"/>
    <lineage>
        <taxon>Eukaryota</taxon>
        <taxon>Fungi</taxon>
        <taxon>Dikarya</taxon>
        <taxon>Ascomycota</taxon>
        <taxon>Saccharomycotina</taxon>
        <taxon>Pichiomycetes</taxon>
        <taxon>Pichiales</taxon>
        <taxon>Pichiaceae</taxon>
        <taxon>Ambrosiozyma</taxon>
    </lineage>
</organism>
<reference evidence="1" key="1">
    <citation type="submission" date="2023-04" db="EMBL/GenBank/DDBJ databases">
        <title>Ambrosiozyma monospora NBRC 10751.</title>
        <authorList>
            <person name="Ichikawa N."/>
            <person name="Sato H."/>
            <person name="Tonouchi N."/>
        </authorList>
    </citation>
    <scope>NUCLEOTIDE SEQUENCE</scope>
    <source>
        <strain evidence="1">NBRC 10751</strain>
    </source>
</reference>